<dbReference type="HOGENOM" id="CLU_1865957_0_0_1"/>
<reference evidence="2 3" key="1">
    <citation type="submission" date="2014-04" db="EMBL/GenBank/DDBJ databases">
        <authorList>
            <consortium name="DOE Joint Genome Institute"/>
            <person name="Kuo A."/>
            <person name="Kohler A."/>
            <person name="Costa M.D."/>
            <person name="Nagy L.G."/>
            <person name="Floudas D."/>
            <person name="Copeland A."/>
            <person name="Barry K.W."/>
            <person name="Cichocki N."/>
            <person name="Veneault-Fourrey C."/>
            <person name="LaButti K."/>
            <person name="Lindquist E.A."/>
            <person name="Lipzen A."/>
            <person name="Lundell T."/>
            <person name="Morin E."/>
            <person name="Murat C."/>
            <person name="Sun H."/>
            <person name="Tunlid A."/>
            <person name="Henrissat B."/>
            <person name="Grigoriev I.V."/>
            <person name="Hibbett D.S."/>
            <person name="Martin F."/>
            <person name="Nordberg H.P."/>
            <person name="Cantor M.N."/>
            <person name="Hua S.X."/>
        </authorList>
    </citation>
    <scope>NUCLEOTIDE SEQUENCE [LARGE SCALE GENOMIC DNA]</scope>
    <source>
        <strain evidence="2 3">Marx 270</strain>
    </source>
</reference>
<organism evidence="2 3">
    <name type="scientific">Pisolithus tinctorius Marx 270</name>
    <dbReference type="NCBI Taxonomy" id="870435"/>
    <lineage>
        <taxon>Eukaryota</taxon>
        <taxon>Fungi</taxon>
        <taxon>Dikarya</taxon>
        <taxon>Basidiomycota</taxon>
        <taxon>Agaricomycotina</taxon>
        <taxon>Agaricomycetes</taxon>
        <taxon>Agaricomycetidae</taxon>
        <taxon>Boletales</taxon>
        <taxon>Sclerodermatineae</taxon>
        <taxon>Pisolithaceae</taxon>
        <taxon>Pisolithus</taxon>
    </lineage>
</organism>
<dbReference type="EMBL" id="KN832032">
    <property type="protein sequence ID" value="KIN97247.1"/>
    <property type="molecule type" value="Genomic_DNA"/>
</dbReference>
<accession>A0A0C3IJU6</accession>
<reference evidence="3" key="2">
    <citation type="submission" date="2015-01" db="EMBL/GenBank/DDBJ databases">
        <title>Evolutionary Origins and Diversification of the Mycorrhizal Mutualists.</title>
        <authorList>
            <consortium name="DOE Joint Genome Institute"/>
            <consortium name="Mycorrhizal Genomics Consortium"/>
            <person name="Kohler A."/>
            <person name="Kuo A."/>
            <person name="Nagy L.G."/>
            <person name="Floudas D."/>
            <person name="Copeland A."/>
            <person name="Barry K.W."/>
            <person name="Cichocki N."/>
            <person name="Veneault-Fourrey C."/>
            <person name="LaButti K."/>
            <person name="Lindquist E.A."/>
            <person name="Lipzen A."/>
            <person name="Lundell T."/>
            <person name="Morin E."/>
            <person name="Murat C."/>
            <person name="Riley R."/>
            <person name="Ohm R."/>
            <person name="Sun H."/>
            <person name="Tunlid A."/>
            <person name="Henrissat B."/>
            <person name="Grigoriev I.V."/>
            <person name="Hibbett D.S."/>
            <person name="Martin F."/>
        </authorList>
    </citation>
    <scope>NUCLEOTIDE SEQUENCE [LARGE SCALE GENOMIC DNA]</scope>
    <source>
        <strain evidence="3">Marx 270</strain>
    </source>
</reference>
<evidence type="ECO:0000313" key="3">
    <source>
        <dbReference type="Proteomes" id="UP000054217"/>
    </source>
</evidence>
<evidence type="ECO:0000256" key="1">
    <source>
        <dbReference type="SAM" id="SignalP"/>
    </source>
</evidence>
<evidence type="ECO:0000313" key="2">
    <source>
        <dbReference type="EMBL" id="KIN97247.1"/>
    </source>
</evidence>
<sequence length="137" mass="14828">MVWQAKPSQGRCALCALWLWAYQMVVQIGVWEKGRGCSANKVPVLAANVPVSWDEIQLADFDDEIDILSTIPMRSKIARVSSLVEEVEVAEDEARDVNAEAVCGVCGEICSESQSRFPKVSMGLSGTSTTISKGGMC</sequence>
<protein>
    <submittedName>
        <fullName evidence="2">Uncharacterized protein</fullName>
    </submittedName>
</protein>
<name>A0A0C3IJU6_PISTI</name>
<feature type="signal peptide" evidence="1">
    <location>
        <begin position="1"/>
        <end position="28"/>
    </location>
</feature>
<proteinExistence type="predicted"/>
<dbReference type="Proteomes" id="UP000054217">
    <property type="component" value="Unassembled WGS sequence"/>
</dbReference>
<keyword evidence="1" id="KW-0732">Signal</keyword>
<dbReference type="AlphaFoldDB" id="A0A0C3IJU6"/>
<feature type="chain" id="PRO_5002165943" evidence="1">
    <location>
        <begin position="29"/>
        <end position="137"/>
    </location>
</feature>
<dbReference type="InParanoid" id="A0A0C3IJU6"/>
<keyword evidence="3" id="KW-1185">Reference proteome</keyword>
<gene>
    <name evidence="2" type="ORF">M404DRAFT_10792</name>
</gene>